<evidence type="ECO:0000313" key="2">
    <source>
        <dbReference type="Proteomes" id="UP000298112"/>
    </source>
</evidence>
<comment type="caution">
    <text evidence="1">The sequence shown here is derived from an EMBL/GenBank/DDBJ whole genome shotgun (WGS) entry which is preliminary data.</text>
</comment>
<dbReference type="PROSITE" id="PS51257">
    <property type="entry name" value="PROKAR_LIPOPROTEIN"/>
    <property type="match status" value="1"/>
</dbReference>
<proteinExistence type="predicted"/>
<dbReference type="InterPro" id="IPR031030">
    <property type="entry name" value="Lepto_Lipo_YY_C"/>
</dbReference>
<keyword evidence="2" id="KW-1185">Reference proteome</keyword>
<name>A0ABY2NTC8_9LEPT</name>
<reference evidence="2" key="1">
    <citation type="journal article" date="2019" name="PLoS Negl. Trop. Dis.">
        <title>Revisiting the worldwide diversity of Leptospira species in the environment.</title>
        <authorList>
            <person name="Vincent A.T."/>
            <person name="Schiettekatte O."/>
            <person name="Bourhy P."/>
            <person name="Veyrier F.J."/>
            <person name="Picardeau M."/>
        </authorList>
    </citation>
    <scope>NUCLEOTIDE SEQUENCE [LARGE SCALE GENOMIC DNA]</scope>
    <source>
        <strain evidence="2">201601955</strain>
    </source>
</reference>
<dbReference type="EMBL" id="RQHF01000008">
    <property type="protein sequence ID" value="TGM60788.1"/>
    <property type="molecule type" value="Genomic_DNA"/>
</dbReference>
<dbReference type="NCBIfam" id="TIGR04452">
    <property type="entry name" value="Lepto_Lipo_YY_C"/>
    <property type="match status" value="1"/>
</dbReference>
<gene>
    <name evidence="1" type="ORF">EHQ95_02620</name>
</gene>
<dbReference type="Proteomes" id="UP000298112">
    <property type="component" value="Unassembled WGS sequence"/>
</dbReference>
<accession>A0ABY2NTC8</accession>
<protein>
    <submittedName>
        <fullName evidence="1">TIGR04452 family lipoprotein</fullName>
    </submittedName>
</protein>
<keyword evidence="1" id="KW-0449">Lipoprotein</keyword>
<organism evidence="1 2">
    <name type="scientific">Leptospira vanthielii</name>
    <dbReference type="NCBI Taxonomy" id="293085"/>
    <lineage>
        <taxon>Bacteria</taxon>
        <taxon>Pseudomonadati</taxon>
        <taxon>Spirochaetota</taxon>
        <taxon>Spirochaetia</taxon>
        <taxon>Leptospirales</taxon>
        <taxon>Leptospiraceae</taxon>
        <taxon>Leptospira</taxon>
    </lineage>
</organism>
<sequence length="297" mass="30900">MSKNAGYMRKVLFLGMIFAFISCSEIYSPMGVKGKDAKKQIRDLNSNLDLLSLPLLLSSASSASSAGSSSSSSSFVCPTDPNAILGSANDNTAANFTLPAANNYVDLDAKAGGTLYFRSNVSAPNTIYMLKVLQTANTSSTASCTYTVSAGVCAGAIVAGLTLTSTTTADSPSSCLAIRCTTAAYIRILATTTASTTPSSVSSSFLSFLIAPEIQKSVSGIEDDKYYTKESLDKCKEGLTNISLLQTAILSSSFGNVREVSFCNKPLSIISSGLDGNGTAALKGNECKLEEVNLLGF</sequence>
<dbReference type="RefSeq" id="WP_135656942.1">
    <property type="nucleotide sequence ID" value="NZ_RQHF01000008.1"/>
</dbReference>
<evidence type="ECO:0000313" key="1">
    <source>
        <dbReference type="EMBL" id="TGM60788.1"/>
    </source>
</evidence>